<dbReference type="RefSeq" id="WP_065132769.1">
    <property type="nucleotide sequence ID" value="NZ_MAEM01000108.1"/>
</dbReference>
<dbReference type="InterPro" id="IPR026349">
    <property type="entry name" value="CHP04255"/>
</dbReference>
<accession>A0A1A6BL89</accession>
<organism evidence="1 2">
    <name type="scientific">Mycobacterium gordonae</name>
    <dbReference type="NCBI Taxonomy" id="1778"/>
    <lineage>
        <taxon>Bacteria</taxon>
        <taxon>Bacillati</taxon>
        <taxon>Actinomycetota</taxon>
        <taxon>Actinomycetes</taxon>
        <taxon>Mycobacteriales</taxon>
        <taxon>Mycobacteriaceae</taxon>
        <taxon>Mycobacterium</taxon>
    </lineage>
</organism>
<reference evidence="1 2" key="1">
    <citation type="submission" date="2016-06" db="EMBL/GenBank/DDBJ databases">
        <authorList>
            <person name="Kjaerup R.B."/>
            <person name="Dalgaard T.S."/>
            <person name="Juul-Madsen H.R."/>
        </authorList>
    </citation>
    <scope>NUCLEOTIDE SEQUENCE [LARGE SCALE GENOMIC DNA]</scope>
    <source>
        <strain evidence="1 2">1245752.6</strain>
    </source>
</reference>
<evidence type="ECO:0000313" key="1">
    <source>
        <dbReference type="EMBL" id="OBS03100.1"/>
    </source>
</evidence>
<evidence type="ECO:0008006" key="3">
    <source>
        <dbReference type="Google" id="ProtNLM"/>
    </source>
</evidence>
<evidence type="ECO:0000313" key="2">
    <source>
        <dbReference type="Proteomes" id="UP000093757"/>
    </source>
</evidence>
<name>A0A1A6BL89_MYCGO</name>
<dbReference type="AlphaFoldDB" id="A0A1A6BL89"/>
<dbReference type="EMBL" id="MAEM01000108">
    <property type="protein sequence ID" value="OBS03100.1"/>
    <property type="molecule type" value="Genomic_DNA"/>
</dbReference>
<proteinExistence type="predicted"/>
<comment type="caution">
    <text evidence="1">The sequence shown here is derived from an EMBL/GenBank/DDBJ whole genome shotgun (WGS) entry which is preliminary data.</text>
</comment>
<protein>
    <recommendedName>
        <fullName evidence="3">TIGR04255 family protein</fullName>
    </recommendedName>
</protein>
<gene>
    <name evidence="1" type="ORF">A9W98_11400</name>
</gene>
<dbReference type="Proteomes" id="UP000093757">
    <property type="component" value="Unassembled WGS sequence"/>
</dbReference>
<sequence length="271" mass="30287">MYPNREIFPNPPLALVAAEVRFTDAARLRQQQTKDEVTIALEQRFPFAEQLQQAEVDLAHVPSGGQPQIRERRGVVLKNVDSTETMTILSESLTYETTNYTSFEDLRDAVVAACEALDAAKVHPAVRRIGLRYIDEVRVPETVNDMRQWSAWIDERLIAHLAVGPDDVPVAGTQGISTYDLGEGKGLNFRFAALDQGSVVVPQYLRRRAVPSGPFFVLDFDGFRDFPSDEFTTMSADVVRDTLTAVHTPCGATFQRSITNRARELFRGELA</sequence>
<dbReference type="NCBIfam" id="TIGR04255">
    <property type="entry name" value="sporadTIGR04255"/>
    <property type="match status" value="1"/>
</dbReference>